<dbReference type="InterPro" id="IPR006685">
    <property type="entry name" value="MscS_channel_2nd"/>
</dbReference>
<dbReference type="PANTHER" id="PTHR30566:SF25">
    <property type="entry name" value="INNER MEMBRANE PROTEIN"/>
    <property type="match status" value="1"/>
</dbReference>
<proteinExistence type="predicted"/>
<keyword evidence="4 5" id="KW-0472">Membrane</keyword>
<feature type="transmembrane region" description="Helical" evidence="5">
    <location>
        <begin position="149"/>
        <end position="175"/>
    </location>
</feature>
<dbReference type="OrthoDB" id="9792218at2"/>
<dbReference type="InterPro" id="IPR023408">
    <property type="entry name" value="MscS_beta-dom_sf"/>
</dbReference>
<keyword evidence="3 5" id="KW-1133">Transmembrane helix</keyword>
<dbReference type="SUPFAM" id="SSF50182">
    <property type="entry name" value="Sm-like ribonucleoproteins"/>
    <property type="match status" value="1"/>
</dbReference>
<evidence type="ECO:0000256" key="3">
    <source>
        <dbReference type="ARBA" id="ARBA00022989"/>
    </source>
</evidence>
<dbReference type="GO" id="GO:0016020">
    <property type="term" value="C:membrane"/>
    <property type="evidence" value="ECO:0007669"/>
    <property type="project" value="UniProtKB-SubCell"/>
</dbReference>
<dbReference type="GO" id="GO:0008381">
    <property type="term" value="F:mechanosensitive monoatomic ion channel activity"/>
    <property type="evidence" value="ECO:0007669"/>
    <property type="project" value="UniProtKB-ARBA"/>
</dbReference>
<reference evidence="7 8" key="1">
    <citation type="submission" date="2019-03" db="EMBL/GenBank/DDBJ databases">
        <title>Roseomonas sp. a novel Roseomonas species isolated from Sea whip Gorgonian.</title>
        <authorList>
            <person name="Li F."/>
            <person name="Pan X."/>
            <person name="Huang S."/>
            <person name="Li Z."/>
            <person name="Meng B."/>
        </authorList>
    </citation>
    <scope>NUCLEOTIDE SEQUENCE [LARGE SCALE GENOMIC DNA]</scope>
    <source>
        <strain evidence="7 8">M0104</strain>
    </source>
</reference>
<evidence type="ECO:0000259" key="6">
    <source>
        <dbReference type="Pfam" id="PF00924"/>
    </source>
</evidence>
<name>A0A845BMQ7_9PROT</name>
<keyword evidence="8" id="KW-1185">Reference proteome</keyword>
<feature type="domain" description="Mechanosensitive ion channel MscS" evidence="6">
    <location>
        <begin position="245"/>
        <end position="311"/>
    </location>
</feature>
<organism evidence="7 8">
    <name type="scientific">Teichococcus coralli</name>
    <dbReference type="NCBI Taxonomy" id="2545983"/>
    <lineage>
        <taxon>Bacteria</taxon>
        <taxon>Pseudomonadati</taxon>
        <taxon>Pseudomonadota</taxon>
        <taxon>Alphaproteobacteria</taxon>
        <taxon>Acetobacterales</taxon>
        <taxon>Roseomonadaceae</taxon>
        <taxon>Roseomonas</taxon>
    </lineage>
</organism>
<comment type="caution">
    <text evidence="7">The sequence shown here is derived from an EMBL/GenBank/DDBJ whole genome shotgun (WGS) entry which is preliminary data.</text>
</comment>
<protein>
    <submittedName>
        <fullName evidence="7">Mechanosensitive ion channel family protein</fullName>
    </submittedName>
</protein>
<dbReference type="InterPro" id="IPR010920">
    <property type="entry name" value="LSM_dom_sf"/>
</dbReference>
<accession>A0A845BMQ7</accession>
<sequence length="427" mass="47768">MWCTCSAAWGWATRCRRNRNLGPYSPASAARRRKRFALPGIAVCSAKRERPVLHQFDAAARRVVASLDWAPSWLISLLILAAALLLAVGVNRVIYRVLNRMAQKHALFWRSLVQRTEGLSRLALIVLFLSVAATIAPLSVAQAGALRHVLAICFICLVGWVAMITLHIWTTVYLRRFKLDSEDNLLARKHATQSRILKRVAGTLIVLITASAALMTFDSVRQYGVSLLASAGAAGLVVGLALQPLLKNLIAGIQLAVTQPIRLEDAVIVEGEWGNVEEITSTYVVVRLWDWRRMVLPLSYFIEHPFQNWTRESSSLIGTVMFYLDYTAPVEAMRRKLEEVARASRLWDRRVVNMQVTDFRPNVMEVRMLVSASNAGRAFDLRCEVREKMIAWLQAEHPGALPRQRAEIDRLPKGAAWAGERAVAAGN</sequence>
<comment type="subcellular location">
    <subcellularLocation>
        <location evidence="1">Membrane</location>
    </subcellularLocation>
</comment>
<evidence type="ECO:0000313" key="7">
    <source>
        <dbReference type="EMBL" id="MXP64689.1"/>
    </source>
</evidence>
<dbReference type="Pfam" id="PF00924">
    <property type="entry name" value="MS_channel_2nd"/>
    <property type="match status" value="1"/>
</dbReference>
<dbReference type="AlphaFoldDB" id="A0A845BMQ7"/>
<gene>
    <name evidence="7" type="ORF">E0493_15155</name>
</gene>
<dbReference type="EMBL" id="SNVJ01000013">
    <property type="protein sequence ID" value="MXP64689.1"/>
    <property type="molecule type" value="Genomic_DNA"/>
</dbReference>
<keyword evidence="2 5" id="KW-0812">Transmembrane</keyword>
<feature type="transmembrane region" description="Helical" evidence="5">
    <location>
        <begin position="223"/>
        <end position="242"/>
    </location>
</feature>
<dbReference type="PANTHER" id="PTHR30566">
    <property type="entry name" value="YNAI-RELATED MECHANOSENSITIVE ION CHANNEL"/>
    <property type="match status" value="1"/>
</dbReference>
<evidence type="ECO:0000256" key="4">
    <source>
        <dbReference type="ARBA" id="ARBA00023136"/>
    </source>
</evidence>
<dbReference type="Gene3D" id="1.10.287.1260">
    <property type="match status" value="1"/>
</dbReference>
<evidence type="ECO:0000256" key="2">
    <source>
        <dbReference type="ARBA" id="ARBA00022692"/>
    </source>
</evidence>
<evidence type="ECO:0000256" key="5">
    <source>
        <dbReference type="SAM" id="Phobius"/>
    </source>
</evidence>
<dbReference type="Proteomes" id="UP000460715">
    <property type="component" value="Unassembled WGS sequence"/>
</dbReference>
<feature type="transmembrane region" description="Helical" evidence="5">
    <location>
        <begin position="73"/>
        <end position="98"/>
    </location>
</feature>
<dbReference type="Gene3D" id="2.30.30.60">
    <property type="match status" value="1"/>
</dbReference>
<evidence type="ECO:0000313" key="8">
    <source>
        <dbReference type="Proteomes" id="UP000460715"/>
    </source>
</evidence>
<evidence type="ECO:0000256" key="1">
    <source>
        <dbReference type="ARBA" id="ARBA00004370"/>
    </source>
</evidence>
<feature type="transmembrane region" description="Helical" evidence="5">
    <location>
        <begin position="119"/>
        <end position="143"/>
    </location>
</feature>